<dbReference type="AlphaFoldDB" id="A0A8X6IYC7"/>
<gene>
    <name evidence="1" type="ORF">TNIN_94611</name>
</gene>
<accession>A0A8X6IYC7</accession>
<dbReference type="Proteomes" id="UP000886998">
    <property type="component" value="Unassembled WGS sequence"/>
</dbReference>
<protein>
    <submittedName>
        <fullName evidence="1">Uncharacterized protein</fullName>
    </submittedName>
</protein>
<sequence>MPGKDIIRSPSGCHGKIMLENINLLNKNVRKEGIYIPKYRKYQKLMKTYKAAAIAKSKEEERGKKMLKVPYQLQQTETQKVTLNS</sequence>
<evidence type="ECO:0000313" key="2">
    <source>
        <dbReference type="Proteomes" id="UP000886998"/>
    </source>
</evidence>
<comment type="caution">
    <text evidence="1">The sequence shown here is derived from an EMBL/GenBank/DDBJ whole genome shotgun (WGS) entry which is preliminary data.</text>
</comment>
<reference evidence="1" key="1">
    <citation type="submission" date="2020-08" db="EMBL/GenBank/DDBJ databases">
        <title>Multicomponent nature underlies the extraordinary mechanical properties of spider dragline silk.</title>
        <authorList>
            <person name="Kono N."/>
            <person name="Nakamura H."/>
            <person name="Mori M."/>
            <person name="Yoshida Y."/>
            <person name="Ohtoshi R."/>
            <person name="Malay A.D."/>
            <person name="Moran D.A.P."/>
            <person name="Tomita M."/>
            <person name="Numata K."/>
            <person name="Arakawa K."/>
        </authorList>
    </citation>
    <scope>NUCLEOTIDE SEQUENCE</scope>
</reference>
<proteinExistence type="predicted"/>
<keyword evidence="2" id="KW-1185">Reference proteome</keyword>
<organism evidence="1 2">
    <name type="scientific">Trichonephila inaurata madagascariensis</name>
    <dbReference type="NCBI Taxonomy" id="2747483"/>
    <lineage>
        <taxon>Eukaryota</taxon>
        <taxon>Metazoa</taxon>
        <taxon>Ecdysozoa</taxon>
        <taxon>Arthropoda</taxon>
        <taxon>Chelicerata</taxon>
        <taxon>Arachnida</taxon>
        <taxon>Araneae</taxon>
        <taxon>Araneomorphae</taxon>
        <taxon>Entelegynae</taxon>
        <taxon>Araneoidea</taxon>
        <taxon>Nephilidae</taxon>
        <taxon>Trichonephila</taxon>
        <taxon>Trichonephila inaurata</taxon>
    </lineage>
</organism>
<name>A0A8X6IYC7_9ARAC</name>
<dbReference type="EMBL" id="BMAV01028177">
    <property type="protein sequence ID" value="GFS65622.1"/>
    <property type="molecule type" value="Genomic_DNA"/>
</dbReference>
<evidence type="ECO:0000313" key="1">
    <source>
        <dbReference type="EMBL" id="GFS65622.1"/>
    </source>
</evidence>